<evidence type="ECO:0000313" key="2">
    <source>
        <dbReference type="Proteomes" id="UP001303046"/>
    </source>
</evidence>
<dbReference type="EMBL" id="JAVFWL010000002">
    <property type="protein sequence ID" value="KAK6734337.1"/>
    <property type="molecule type" value="Genomic_DNA"/>
</dbReference>
<proteinExistence type="predicted"/>
<reference evidence="1 2" key="1">
    <citation type="submission" date="2023-08" db="EMBL/GenBank/DDBJ databases">
        <title>A Necator americanus chromosomal reference genome.</title>
        <authorList>
            <person name="Ilik V."/>
            <person name="Petrzelkova K.J."/>
            <person name="Pardy F."/>
            <person name="Fuh T."/>
            <person name="Niatou-Singa F.S."/>
            <person name="Gouil Q."/>
            <person name="Baker L."/>
            <person name="Ritchie M.E."/>
            <person name="Jex A.R."/>
            <person name="Gazzola D."/>
            <person name="Li H."/>
            <person name="Toshio Fujiwara R."/>
            <person name="Zhan B."/>
            <person name="Aroian R.V."/>
            <person name="Pafco B."/>
            <person name="Schwarz E.M."/>
        </authorList>
    </citation>
    <scope>NUCLEOTIDE SEQUENCE [LARGE SCALE GENOMIC DNA]</scope>
    <source>
        <strain evidence="1 2">Aroian</strain>
        <tissue evidence="1">Whole animal</tissue>
    </source>
</reference>
<organism evidence="1 2">
    <name type="scientific">Necator americanus</name>
    <name type="common">Human hookworm</name>
    <dbReference type="NCBI Taxonomy" id="51031"/>
    <lineage>
        <taxon>Eukaryota</taxon>
        <taxon>Metazoa</taxon>
        <taxon>Ecdysozoa</taxon>
        <taxon>Nematoda</taxon>
        <taxon>Chromadorea</taxon>
        <taxon>Rhabditida</taxon>
        <taxon>Rhabditina</taxon>
        <taxon>Rhabditomorpha</taxon>
        <taxon>Strongyloidea</taxon>
        <taxon>Ancylostomatidae</taxon>
        <taxon>Bunostominae</taxon>
        <taxon>Necator</taxon>
    </lineage>
</organism>
<evidence type="ECO:0000313" key="1">
    <source>
        <dbReference type="EMBL" id="KAK6734337.1"/>
    </source>
</evidence>
<gene>
    <name evidence="1" type="primary">Necator_chrII.g5655</name>
    <name evidence="1" type="ORF">RB195_017862</name>
</gene>
<keyword evidence="2" id="KW-1185">Reference proteome</keyword>
<evidence type="ECO:0008006" key="3">
    <source>
        <dbReference type="Google" id="ProtNLM"/>
    </source>
</evidence>
<protein>
    <recommendedName>
        <fullName evidence="3">Reverse transcriptase domain-containing protein</fullName>
    </recommendedName>
</protein>
<accession>A0ABR1C9E1</accession>
<comment type="caution">
    <text evidence="1">The sequence shown here is derived from an EMBL/GenBank/DDBJ whole genome shotgun (WGS) entry which is preliminary data.</text>
</comment>
<dbReference type="Proteomes" id="UP001303046">
    <property type="component" value="Unassembled WGS sequence"/>
</dbReference>
<sequence>MPLCLTFIDLKKAFETVETGAVMEALDNKGVPTPCIKILREFYSNFTTTISTFYNDVIIDVKRRLNLDKTMFMRNGWVSDAPFTLNGTNISECLSPVYLGWEINIMNNLTSELGKSKRAAWGAFKSIEDVVKRTKNIRLCAHLFNTSVLPALTRNIGVSQAGGKCDQRHGTRN</sequence>
<name>A0ABR1C9E1_NECAM</name>